<dbReference type="PRINTS" id="PR00081">
    <property type="entry name" value="GDHRDH"/>
</dbReference>
<dbReference type="InterPro" id="IPR002347">
    <property type="entry name" value="SDR_fam"/>
</dbReference>
<keyword evidence="4" id="KW-1185">Reference proteome</keyword>
<dbReference type="RefSeq" id="XP_002110637.1">
    <property type="nucleotide sequence ID" value="XM_002110601.1"/>
</dbReference>
<name>B3RT64_TRIAD</name>
<dbReference type="Gene3D" id="3.40.50.720">
    <property type="entry name" value="NAD(P)-binding Rossmann-like Domain"/>
    <property type="match status" value="1"/>
</dbReference>
<dbReference type="GeneID" id="6751850"/>
<dbReference type="InParanoid" id="B3RT64"/>
<dbReference type="CTD" id="6751850"/>
<feature type="non-terminal residue" evidence="3">
    <location>
        <position position="245"/>
    </location>
</feature>
<dbReference type="PhylomeDB" id="B3RT64"/>
<sequence length="245" mass="27059">VVFVIVYLYYMLNRKSKIANIDEKYVLITGCDSGFGRAIAERLDQVGVNVFAACLTDSAVNELKAHSKKIIPFVLDVTNSEQIKNSVALVKKKLPDGKGLWGLVNNAGIADSGFIEWLPMETFRKVADVNLFGLIEVTCQFLPLIKKEKGRVVNMASLAGIQAPPVAAPYSISKFGLVAFTNTLRFEMLAFGVRVCCICPTFFRTNILDTEKLVTGMNTLFEAVNDEVKESYKDVPEKGKCTNID</sequence>
<gene>
    <name evidence="3" type="ORF">TRIADDRAFT_15835</name>
</gene>
<dbReference type="SUPFAM" id="SSF51735">
    <property type="entry name" value="NAD(P)-binding Rossmann-fold domains"/>
    <property type="match status" value="1"/>
</dbReference>
<dbReference type="PANTHER" id="PTHR43313:SF50">
    <property type="entry name" value="GH26015P"/>
    <property type="match status" value="1"/>
</dbReference>
<dbReference type="KEGG" id="tad:TRIADDRAFT_15835"/>
<dbReference type="EMBL" id="DS985243">
    <property type="protein sequence ID" value="EDV26641.1"/>
    <property type="molecule type" value="Genomic_DNA"/>
</dbReference>
<comment type="similarity">
    <text evidence="2">Belongs to the short-chain dehydrogenases/reductases (SDR) family.</text>
</comment>
<dbReference type="GO" id="GO:0016491">
    <property type="term" value="F:oxidoreductase activity"/>
    <property type="evidence" value="ECO:0000318"/>
    <property type="project" value="GO_Central"/>
</dbReference>
<evidence type="ECO:0000256" key="2">
    <source>
        <dbReference type="RuleBase" id="RU000363"/>
    </source>
</evidence>
<evidence type="ECO:0000313" key="3">
    <source>
        <dbReference type="EMBL" id="EDV26641.1"/>
    </source>
</evidence>
<dbReference type="AlphaFoldDB" id="B3RT64"/>
<evidence type="ECO:0000313" key="4">
    <source>
        <dbReference type="Proteomes" id="UP000009022"/>
    </source>
</evidence>
<dbReference type="InterPro" id="IPR036291">
    <property type="entry name" value="NAD(P)-bd_dom_sf"/>
</dbReference>
<dbReference type="eggNOG" id="KOG1610">
    <property type="taxonomic scope" value="Eukaryota"/>
</dbReference>
<proteinExistence type="inferred from homology"/>
<keyword evidence="1" id="KW-0560">Oxidoreductase</keyword>
<feature type="non-terminal residue" evidence="3">
    <location>
        <position position="1"/>
    </location>
</feature>
<dbReference type="Pfam" id="PF00106">
    <property type="entry name" value="adh_short"/>
    <property type="match status" value="1"/>
</dbReference>
<dbReference type="PANTHER" id="PTHR43313">
    <property type="entry name" value="SHORT-CHAIN DEHYDROGENASE/REDUCTASE FAMILY 9C"/>
    <property type="match status" value="1"/>
</dbReference>
<dbReference type="PRINTS" id="PR00080">
    <property type="entry name" value="SDRFAMILY"/>
</dbReference>
<dbReference type="OMA" id="IRHELHY"/>
<dbReference type="GO" id="GO:0008202">
    <property type="term" value="P:steroid metabolic process"/>
    <property type="evidence" value="ECO:0000318"/>
    <property type="project" value="GO_Central"/>
</dbReference>
<dbReference type="PROSITE" id="PS00061">
    <property type="entry name" value="ADH_SHORT"/>
    <property type="match status" value="1"/>
</dbReference>
<accession>B3RT64</accession>
<dbReference type="OrthoDB" id="5296at2759"/>
<dbReference type="InterPro" id="IPR020904">
    <property type="entry name" value="Sc_DH/Rdtase_CS"/>
</dbReference>
<evidence type="ECO:0000256" key="1">
    <source>
        <dbReference type="ARBA" id="ARBA00023002"/>
    </source>
</evidence>
<reference evidence="3 4" key="1">
    <citation type="journal article" date="2008" name="Nature">
        <title>The Trichoplax genome and the nature of placozoans.</title>
        <authorList>
            <person name="Srivastava M."/>
            <person name="Begovic E."/>
            <person name="Chapman J."/>
            <person name="Putnam N.H."/>
            <person name="Hellsten U."/>
            <person name="Kawashima T."/>
            <person name="Kuo A."/>
            <person name="Mitros T."/>
            <person name="Salamov A."/>
            <person name="Carpenter M.L."/>
            <person name="Signorovitch A.Y."/>
            <person name="Moreno M.A."/>
            <person name="Kamm K."/>
            <person name="Grimwood J."/>
            <person name="Schmutz J."/>
            <person name="Shapiro H."/>
            <person name="Grigoriev I.V."/>
            <person name="Buss L.W."/>
            <person name="Schierwater B."/>
            <person name="Dellaporta S.L."/>
            <person name="Rokhsar D.S."/>
        </authorList>
    </citation>
    <scope>NUCLEOTIDE SEQUENCE [LARGE SCALE GENOMIC DNA]</scope>
    <source>
        <strain evidence="3 4">Grell-BS-1999</strain>
    </source>
</reference>
<organism evidence="3 4">
    <name type="scientific">Trichoplax adhaerens</name>
    <name type="common">Trichoplax reptans</name>
    <dbReference type="NCBI Taxonomy" id="10228"/>
    <lineage>
        <taxon>Eukaryota</taxon>
        <taxon>Metazoa</taxon>
        <taxon>Placozoa</taxon>
        <taxon>Uniplacotomia</taxon>
        <taxon>Trichoplacea</taxon>
        <taxon>Trichoplacidae</taxon>
        <taxon>Trichoplax</taxon>
    </lineage>
</organism>
<dbReference type="Proteomes" id="UP000009022">
    <property type="component" value="Unassembled WGS sequence"/>
</dbReference>
<dbReference type="HOGENOM" id="CLU_010194_2_0_1"/>
<protein>
    <submittedName>
        <fullName evidence="3">Uncharacterized protein</fullName>
    </submittedName>
</protein>